<feature type="region of interest" description="Disordered" evidence="1">
    <location>
        <begin position="122"/>
        <end position="157"/>
    </location>
</feature>
<evidence type="ECO:0000313" key="3">
    <source>
        <dbReference type="Proteomes" id="UP000654075"/>
    </source>
</evidence>
<protein>
    <submittedName>
        <fullName evidence="2">Uncharacterized protein</fullName>
    </submittedName>
</protein>
<organism evidence="2 3">
    <name type="scientific">Polarella glacialis</name>
    <name type="common">Dinoflagellate</name>
    <dbReference type="NCBI Taxonomy" id="89957"/>
    <lineage>
        <taxon>Eukaryota</taxon>
        <taxon>Sar</taxon>
        <taxon>Alveolata</taxon>
        <taxon>Dinophyceae</taxon>
        <taxon>Suessiales</taxon>
        <taxon>Suessiaceae</taxon>
        <taxon>Polarella</taxon>
    </lineage>
</organism>
<sequence length="261" mass="27441">MPMSLTLGAAVCRPSNNHNNNNYNNNYNYFNSNNNNYNNNYQLVNSRAPATSAAAPAVSLQVRCGLASARKPHASSATAVLAGRIFLGVSVFFSARTARGRSKSRFPLGALALPAATKATTTTTATTATTATTTTRTTRTARTATTRATTTATTTTRTRTRITARALAAAEAADGPARRQGLKSLSQDDVESFTEKGDMAGLHAALQAAHAASSRCDASQEPPAADEARGAGLRRTTVHKLSTTWRSFSTWQDGALTSLIG</sequence>
<reference evidence="2" key="1">
    <citation type="submission" date="2021-02" db="EMBL/GenBank/DDBJ databases">
        <authorList>
            <person name="Dougan E. K."/>
            <person name="Rhodes N."/>
            <person name="Thang M."/>
            <person name="Chan C."/>
        </authorList>
    </citation>
    <scope>NUCLEOTIDE SEQUENCE</scope>
</reference>
<comment type="caution">
    <text evidence="2">The sequence shown here is derived from an EMBL/GenBank/DDBJ whole genome shotgun (WGS) entry which is preliminary data.</text>
</comment>
<dbReference type="EMBL" id="CAJNNV010024965">
    <property type="protein sequence ID" value="CAE8611200.1"/>
    <property type="molecule type" value="Genomic_DNA"/>
</dbReference>
<proteinExistence type="predicted"/>
<evidence type="ECO:0000313" key="2">
    <source>
        <dbReference type="EMBL" id="CAE8611200.1"/>
    </source>
</evidence>
<dbReference type="AlphaFoldDB" id="A0A813FD45"/>
<keyword evidence="3" id="KW-1185">Reference proteome</keyword>
<accession>A0A813FD45</accession>
<feature type="region of interest" description="Disordered" evidence="1">
    <location>
        <begin position="213"/>
        <end position="232"/>
    </location>
</feature>
<name>A0A813FD45_POLGL</name>
<gene>
    <name evidence="2" type="ORF">PGLA1383_LOCUS29007</name>
</gene>
<evidence type="ECO:0000256" key="1">
    <source>
        <dbReference type="SAM" id="MobiDB-lite"/>
    </source>
</evidence>
<dbReference type="Proteomes" id="UP000654075">
    <property type="component" value="Unassembled WGS sequence"/>
</dbReference>